<feature type="compositionally biased region" description="Basic and acidic residues" evidence="1">
    <location>
        <begin position="1357"/>
        <end position="1369"/>
    </location>
</feature>
<dbReference type="Gene3D" id="3.30.565.10">
    <property type="entry name" value="Histidine kinase-like ATPase, C-terminal domain"/>
    <property type="match status" value="1"/>
</dbReference>
<keyword evidence="3" id="KW-1185">Reference proteome</keyword>
<protein>
    <recommendedName>
        <fullName evidence="4">Protein NO VEIN C-terminal domain-containing protein</fullName>
    </recommendedName>
</protein>
<sequence>MKNYSQEELQDARAFIDELQRSNGGITKEEEEKLKREMPKVLKTIRNLQKKLGVSSKIVAEQLYQKSTRFIYEIIQNAEDNEYKDSKKLPFLSFTLYSDRLIIDSNEDGFTEKNIKAICSIGENTKASIQGYIGEKGIGFKSVFNVAYKVHIQSRCYSFAFKYHKDDSEESNLGMVTPMNETPHELPGDVQTRMILYLHAGEDRGALYQDLLNLPDTLLLFLKKLRQLTVNFELPDRNVHQVQFSLTRPNSNRLSENIVQTKTSITGAINSVTHKSFWVKKRPVFNLPADSARGKIREAEVILAFPINEGHVPVIEEQYAFAFLPLKKTGYKFLIQSDFITKASREDIVDSAWNRQLLEEVVATFRSAINDPNGFLKHDTLRYNWIRYIPTTAITDEFWGLLQPRLFEELRNSKFFFSLDGSLWTPNQLRILQNTVRDENRNPLLADTNAGTTAYVSKSYNASDIPILKKMKAKYLDTENFLQRLGEDLIRTHDSRMKTTPLSSPWHTRVADLLVSMCHDESVKKKIRKLNIIPLDSGAWVRPLNASIFCPTSGGIDIPKGLPLNLVDKKALENPSRDKLFSQLGVAECSPERIFPLIEQRRFPPASELSDSDLQDIRFLFWHHGALASDFSISMWLWNGERLSPHKINEGGWIYCRGSNHAYATVKIIGDSIPLETQHGNHVRYPAESYYKALEACGIRNKRTGIEWLRFLGIKETPQLRRRSRNISDPQVSAEVFHILNNLPKYILGTLQANWVQYKETEPWDNFFKQHKVPILASSAMMKLKDTYLPVPKLKGIASSLGLEESFGFLEELDGISEAEVSKWNFLKRFEVGMDEDVSFWLRLLKQARQKDSTNFSTVFRIYTSLQTYIDEADIIKIKEAFEEDIIFVPRSNSLDDWEWKYKADCSWSGPEWYEHKPRLQTVNKYQKLQALFVNTLEISDATLSDFLDYLNHIKIDGQSKSNDSNEQKNKIILLYDKLNELTGGDKNSAETKIVRSHIEEGELLYYPPSKSWYAPSSCIWAPEDIQLPEKISIATEYKNRQTFFRNVLGVEKPNLEMHIVALQKRALEDPDKEGILRELRNICALNPTAALRDKISKCKCLPVCRPSQEVEWLDSTDSLAIIDRKEHGDIFKQKINVLDFSLEEVHSVNQFLVGLGLEGRYTSRAVKEGTRIEDGLFNDALTKDLRRKAYAICRYAAHHGSKDARSAYDLLRNLEVFTSDSITKEVSIAQNKKITSVKVHTAFLHIAQDDNQLKLYVPKEQRQREVCLSRQLPIELLKHLGVPNYSKGAELGSIIRATSSFAIDAILDSDGIIDVPGIFPPEDSSESEASTFDASQNIASPAINTDVESRVTSPEPHYHVRPSTEERHVQSQFIDSSLWTPATSGSHTPEILPERPDLFNELLDTVIKQARSVHGIPAVDGVMIAPLSTNSHIDTSLAVGSNVAGESLFRIGVAGELFIFEIMKSLGLPLFDLGNWRSTIRYRVAVHDDYKDMPRWSGSETSDIVYEDHDKMLTSLLITNNYFQIEELAGLRFANSPTYYVEVKTTPGPLDNAFYCSQGQFDRMESMKLQSDELVNEVYLVARVFNLGASGMGFKLYVDPAGLRRRHQLKFAADKYVVTS</sequence>
<dbReference type="NCBIfam" id="NF047352">
    <property type="entry name" value="P_loop_sacsin"/>
    <property type="match status" value="1"/>
</dbReference>
<organism evidence="2 3">
    <name type="scientific">Botryotinia calthae</name>
    <dbReference type="NCBI Taxonomy" id="38488"/>
    <lineage>
        <taxon>Eukaryota</taxon>
        <taxon>Fungi</taxon>
        <taxon>Dikarya</taxon>
        <taxon>Ascomycota</taxon>
        <taxon>Pezizomycotina</taxon>
        <taxon>Leotiomycetes</taxon>
        <taxon>Helotiales</taxon>
        <taxon>Sclerotiniaceae</taxon>
        <taxon>Botryotinia</taxon>
    </lineage>
</organism>
<dbReference type="PANTHER" id="PTHR32387:SF0">
    <property type="entry name" value="PROTEIN NO VEIN"/>
    <property type="match status" value="1"/>
</dbReference>
<feature type="region of interest" description="Disordered" evidence="1">
    <location>
        <begin position="1348"/>
        <end position="1369"/>
    </location>
</feature>
<dbReference type="Proteomes" id="UP000297299">
    <property type="component" value="Unassembled WGS sequence"/>
</dbReference>
<accession>A0A4Y8DAC7</accession>
<proteinExistence type="predicted"/>
<name>A0A4Y8DAC7_9HELO</name>
<dbReference type="PANTHER" id="PTHR32387">
    <property type="entry name" value="WU:FJ29H11"/>
    <property type="match status" value="1"/>
</dbReference>
<reference evidence="2 3" key="1">
    <citation type="submission" date="2017-11" db="EMBL/GenBank/DDBJ databases">
        <title>Comparative genomics of Botrytis spp.</title>
        <authorList>
            <person name="Valero-Jimenez C.A."/>
            <person name="Tapia P."/>
            <person name="Veloso J."/>
            <person name="Silva-Moreno E."/>
            <person name="Staats M."/>
            <person name="Valdes J.H."/>
            <person name="Van Kan J.A.L."/>
        </authorList>
    </citation>
    <scope>NUCLEOTIDE SEQUENCE [LARGE SCALE GENOMIC DNA]</scope>
    <source>
        <strain evidence="2 3">MUCL2830</strain>
    </source>
</reference>
<dbReference type="InterPro" id="IPR036890">
    <property type="entry name" value="HATPase_C_sf"/>
</dbReference>
<evidence type="ECO:0000313" key="2">
    <source>
        <dbReference type="EMBL" id="TEY73343.1"/>
    </source>
</evidence>
<dbReference type="EMBL" id="PHWZ01000079">
    <property type="protein sequence ID" value="TEY73343.1"/>
    <property type="molecule type" value="Genomic_DNA"/>
</dbReference>
<comment type="caution">
    <text evidence="2">The sequence shown here is derived from an EMBL/GenBank/DDBJ whole genome shotgun (WGS) entry which is preliminary data.</text>
</comment>
<dbReference type="STRING" id="38488.A0A4Y8DAC7"/>
<dbReference type="SUPFAM" id="SSF55874">
    <property type="entry name" value="ATPase domain of HSP90 chaperone/DNA topoisomerase II/histidine kinase"/>
    <property type="match status" value="1"/>
</dbReference>
<dbReference type="InterPro" id="IPR052957">
    <property type="entry name" value="Auxin_embryo_med"/>
</dbReference>
<dbReference type="OrthoDB" id="1262810at2759"/>
<evidence type="ECO:0008006" key="4">
    <source>
        <dbReference type="Google" id="ProtNLM"/>
    </source>
</evidence>
<evidence type="ECO:0000313" key="3">
    <source>
        <dbReference type="Proteomes" id="UP000297299"/>
    </source>
</evidence>
<gene>
    <name evidence="2" type="ORF">BOTCAL_0079g00080</name>
</gene>
<evidence type="ECO:0000256" key="1">
    <source>
        <dbReference type="SAM" id="MobiDB-lite"/>
    </source>
</evidence>